<evidence type="ECO:0000313" key="1">
    <source>
        <dbReference type="EMBL" id="GKX67246.1"/>
    </source>
</evidence>
<proteinExistence type="predicted"/>
<reference evidence="1" key="1">
    <citation type="journal article" date="2025" name="Int. J. Syst. Evol. Microbiol.">
        <title>Inconstantimicrobium mannanitabidum sp. nov., a novel member of the family Clostridiaceae isolated from anoxic soil under the treatment of reductive soil disinfestation.</title>
        <authorList>
            <person name="Ueki A."/>
            <person name="Tonouchi A."/>
            <person name="Honma S."/>
            <person name="Kaku N."/>
            <person name="Ueki K."/>
        </authorList>
    </citation>
    <scope>NUCLEOTIDE SEQUENCE</scope>
    <source>
        <strain evidence="1">TW13</strain>
    </source>
</reference>
<evidence type="ECO:0000313" key="2">
    <source>
        <dbReference type="Proteomes" id="UP001058074"/>
    </source>
</evidence>
<sequence>MILEEVMNEKYNYDGELGAIYSKERTKFILWTPAAEEVRLIIYSKDGREYNSTPGNIVAMESKDNGTWQTELIGDLDGVFYNYIVTNNGISNEVIDPYAKAVGVNGDRGMVVDLSSANPEGFDNDIKPEFKDATDSILYEMHIRDFSINQNSGVEEKYRGKYSGVWQKHTKIPGTEESTCLQHVKELGVTHVHLLPTFDYASVDESKLDEPQFNWGYDPKNYNVPEGSYSINPYEGKLRINEFKTMVKELHKEGIRVVMDMVYNHTFKSIDSNFNFIAPGYYYRQDSNGNLSNGSACGNELASERYMVRRYIVDSVVYWAKEYHVDGFRFDLMALHDIETMKEIRRRLDEIDKSIIMYGEGWNGGESPLKFEEAAFKKNTVKYGDMQIAAFSDDARDGIKGNVFFADDKGFVNGKKGLEEVIKFTVTASTKHDGVDYSKLNYSEFPWANEPYQTVNYVSAHDNFTLWDKLQNTNPEASKDELIRMNKLAAAIVLTSQGLVFFQAGEEFARTKVNADGTLNENSYCSPDSVNYLDWDRCLEYKSLVEYYKGLIRLRKSHKVFRMNSSSEIREKLMFLNKGVHFNEDGVVGFVLNEINCNNNCNQIVVIYNANDESVDVDLKSNGWSLLVNEDKAGNEEIQYIEQDVINVKRKSCYVLIK</sequence>
<protein>
    <submittedName>
        <fullName evidence="1">Uncharacterized protein</fullName>
    </submittedName>
</protein>
<comment type="caution">
    <text evidence="1">The sequence shown here is derived from an EMBL/GenBank/DDBJ whole genome shotgun (WGS) entry which is preliminary data.</text>
</comment>
<dbReference type="Proteomes" id="UP001058074">
    <property type="component" value="Unassembled WGS sequence"/>
</dbReference>
<dbReference type="EMBL" id="BROD01000001">
    <property type="protein sequence ID" value="GKX67246.1"/>
    <property type="molecule type" value="Genomic_DNA"/>
</dbReference>
<accession>A0ACB5RET9</accession>
<keyword evidence="2" id="KW-1185">Reference proteome</keyword>
<organism evidence="1 2">
    <name type="scientific">Inconstantimicrobium mannanitabidum</name>
    <dbReference type="NCBI Taxonomy" id="1604901"/>
    <lineage>
        <taxon>Bacteria</taxon>
        <taxon>Bacillati</taxon>
        <taxon>Bacillota</taxon>
        <taxon>Clostridia</taxon>
        <taxon>Eubacteriales</taxon>
        <taxon>Clostridiaceae</taxon>
        <taxon>Inconstantimicrobium</taxon>
    </lineage>
</organism>
<name>A0ACB5RET9_9CLOT</name>
<gene>
    <name evidence="1" type="ORF">rsdtw13_25040</name>
</gene>